<dbReference type="Proteomes" id="UP000233837">
    <property type="component" value="Unassembled WGS sequence"/>
</dbReference>
<protein>
    <submittedName>
        <fullName evidence="2">Uncharacterized protein</fullName>
    </submittedName>
</protein>
<reference evidence="2 3" key="1">
    <citation type="journal article" date="2016" name="Sci. Rep.">
        <title>The Dendrobium catenatum Lindl. genome sequence provides insights into polysaccharide synthase, floral development and adaptive evolution.</title>
        <authorList>
            <person name="Zhang G.Q."/>
            <person name="Xu Q."/>
            <person name="Bian C."/>
            <person name="Tsai W.C."/>
            <person name="Yeh C.M."/>
            <person name="Liu K.W."/>
            <person name="Yoshida K."/>
            <person name="Zhang L.S."/>
            <person name="Chang S.B."/>
            <person name="Chen F."/>
            <person name="Shi Y."/>
            <person name="Su Y.Y."/>
            <person name="Zhang Y.Q."/>
            <person name="Chen L.J."/>
            <person name="Yin Y."/>
            <person name="Lin M."/>
            <person name="Huang H."/>
            <person name="Deng H."/>
            <person name="Wang Z.W."/>
            <person name="Zhu S.L."/>
            <person name="Zhao X."/>
            <person name="Deng C."/>
            <person name="Niu S.C."/>
            <person name="Huang J."/>
            <person name="Wang M."/>
            <person name="Liu G.H."/>
            <person name="Yang H.J."/>
            <person name="Xiao X.J."/>
            <person name="Hsiao Y.Y."/>
            <person name="Wu W.L."/>
            <person name="Chen Y.Y."/>
            <person name="Mitsuda N."/>
            <person name="Ohme-Takagi M."/>
            <person name="Luo Y.B."/>
            <person name="Van de Peer Y."/>
            <person name="Liu Z.J."/>
        </authorList>
    </citation>
    <scope>NUCLEOTIDE SEQUENCE [LARGE SCALE GENOMIC DNA]</scope>
    <source>
        <tissue evidence="2">The whole plant</tissue>
    </source>
</reference>
<evidence type="ECO:0000256" key="1">
    <source>
        <dbReference type="SAM" id="MobiDB-lite"/>
    </source>
</evidence>
<keyword evidence="3" id="KW-1185">Reference proteome</keyword>
<dbReference type="EMBL" id="KZ501954">
    <property type="protein sequence ID" value="PKU86292.1"/>
    <property type="molecule type" value="Genomic_DNA"/>
</dbReference>
<reference evidence="2 3" key="2">
    <citation type="journal article" date="2017" name="Nature">
        <title>The Apostasia genome and the evolution of orchids.</title>
        <authorList>
            <person name="Zhang G.Q."/>
            <person name="Liu K.W."/>
            <person name="Li Z."/>
            <person name="Lohaus R."/>
            <person name="Hsiao Y.Y."/>
            <person name="Niu S.C."/>
            <person name="Wang J.Y."/>
            <person name="Lin Y.C."/>
            <person name="Xu Q."/>
            <person name="Chen L.J."/>
            <person name="Yoshida K."/>
            <person name="Fujiwara S."/>
            <person name="Wang Z.W."/>
            <person name="Zhang Y.Q."/>
            <person name="Mitsuda N."/>
            <person name="Wang M."/>
            <person name="Liu G.H."/>
            <person name="Pecoraro L."/>
            <person name="Huang H.X."/>
            <person name="Xiao X.J."/>
            <person name="Lin M."/>
            <person name="Wu X.Y."/>
            <person name="Wu W.L."/>
            <person name="Chen Y.Y."/>
            <person name="Chang S.B."/>
            <person name="Sakamoto S."/>
            <person name="Ohme-Takagi M."/>
            <person name="Yagi M."/>
            <person name="Zeng S.J."/>
            <person name="Shen C.Y."/>
            <person name="Yeh C.M."/>
            <person name="Luo Y.B."/>
            <person name="Tsai W.C."/>
            <person name="Van de Peer Y."/>
            <person name="Liu Z.J."/>
        </authorList>
    </citation>
    <scope>NUCLEOTIDE SEQUENCE [LARGE SCALE GENOMIC DNA]</scope>
    <source>
        <tissue evidence="2">The whole plant</tissue>
    </source>
</reference>
<organism evidence="2 3">
    <name type="scientific">Dendrobium catenatum</name>
    <dbReference type="NCBI Taxonomy" id="906689"/>
    <lineage>
        <taxon>Eukaryota</taxon>
        <taxon>Viridiplantae</taxon>
        <taxon>Streptophyta</taxon>
        <taxon>Embryophyta</taxon>
        <taxon>Tracheophyta</taxon>
        <taxon>Spermatophyta</taxon>
        <taxon>Magnoliopsida</taxon>
        <taxon>Liliopsida</taxon>
        <taxon>Asparagales</taxon>
        <taxon>Orchidaceae</taxon>
        <taxon>Epidendroideae</taxon>
        <taxon>Malaxideae</taxon>
        <taxon>Dendrobiinae</taxon>
        <taxon>Dendrobium</taxon>
    </lineage>
</organism>
<proteinExistence type="predicted"/>
<sequence length="275" mass="30564">MEDIRNPLLLVSLYRRERRKRNPQIPHSLPMVRQHPTTQPPPVFGSHALATSDVARRRSPSIRLPVAIQRRFSRLPIDVRHCFFGPLPTAVRLHQFTGGIEIACEAPSTPPLLVSLYPAEPPPLCVTFASKPYPIELLLFCLCIEDPTLSTLSPGGRNYGSAIPISPLVDNMTHAKSFMTMKLGEGARVQFPQAILNTGYAGETIQFETIFEVMQFEQFLPENLVSMPTAKGVAKKPTSKDINEKAPKRASIFSRLSMTPTAAPVIQKKFSDPKL</sequence>
<evidence type="ECO:0000313" key="3">
    <source>
        <dbReference type="Proteomes" id="UP000233837"/>
    </source>
</evidence>
<name>A0A2I0XEF7_9ASPA</name>
<evidence type="ECO:0000313" key="2">
    <source>
        <dbReference type="EMBL" id="PKU86292.1"/>
    </source>
</evidence>
<dbReference type="AlphaFoldDB" id="A0A2I0XEF7"/>
<accession>A0A2I0XEF7</accession>
<feature type="region of interest" description="Disordered" evidence="1">
    <location>
        <begin position="22"/>
        <end position="41"/>
    </location>
</feature>
<gene>
    <name evidence="2" type="ORF">MA16_Dca002123</name>
</gene>